<organism evidence="2 3">
    <name type="scientific">Plakobranchus ocellatus</name>
    <dbReference type="NCBI Taxonomy" id="259542"/>
    <lineage>
        <taxon>Eukaryota</taxon>
        <taxon>Metazoa</taxon>
        <taxon>Spiralia</taxon>
        <taxon>Lophotrochozoa</taxon>
        <taxon>Mollusca</taxon>
        <taxon>Gastropoda</taxon>
        <taxon>Heterobranchia</taxon>
        <taxon>Euthyneura</taxon>
        <taxon>Panpulmonata</taxon>
        <taxon>Sacoglossa</taxon>
        <taxon>Placobranchoidea</taxon>
        <taxon>Plakobranchidae</taxon>
        <taxon>Plakobranchus</taxon>
    </lineage>
</organism>
<dbReference type="AlphaFoldDB" id="A0AAV4DZD9"/>
<reference evidence="2 3" key="1">
    <citation type="journal article" date="2021" name="Elife">
        <title>Chloroplast acquisition without the gene transfer in kleptoplastic sea slugs, Plakobranchus ocellatus.</title>
        <authorList>
            <person name="Maeda T."/>
            <person name="Takahashi S."/>
            <person name="Yoshida T."/>
            <person name="Shimamura S."/>
            <person name="Takaki Y."/>
            <person name="Nagai Y."/>
            <person name="Toyoda A."/>
            <person name="Suzuki Y."/>
            <person name="Arimoto A."/>
            <person name="Ishii H."/>
            <person name="Satoh N."/>
            <person name="Nishiyama T."/>
            <person name="Hasebe M."/>
            <person name="Maruyama T."/>
            <person name="Minagawa J."/>
            <person name="Obokata J."/>
            <person name="Shigenobu S."/>
        </authorList>
    </citation>
    <scope>NUCLEOTIDE SEQUENCE [LARGE SCALE GENOMIC DNA]</scope>
</reference>
<protein>
    <submittedName>
        <fullName evidence="2">Uncharacterized protein</fullName>
    </submittedName>
</protein>
<evidence type="ECO:0000313" key="3">
    <source>
        <dbReference type="Proteomes" id="UP000735302"/>
    </source>
</evidence>
<dbReference type="EMBL" id="BLXT01008461">
    <property type="protein sequence ID" value="GFO49216.1"/>
    <property type="molecule type" value="Genomic_DNA"/>
</dbReference>
<keyword evidence="3" id="KW-1185">Reference proteome</keyword>
<proteinExistence type="predicted"/>
<dbReference type="Proteomes" id="UP000735302">
    <property type="component" value="Unassembled WGS sequence"/>
</dbReference>
<evidence type="ECO:0000313" key="2">
    <source>
        <dbReference type="EMBL" id="GFO49216.1"/>
    </source>
</evidence>
<feature type="region of interest" description="Disordered" evidence="1">
    <location>
        <begin position="1"/>
        <end position="98"/>
    </location>
</feature>
<evidence type="ECO:0000256" key="1">
    <source>
        <dbReference type="SAM" id="MobiDB-lite"/>
    </source>
</evidence>
<comment type="caution">
    <text evidence="2">The sequence shown here is derived from an EMBL/GenBank/DDBJ whole genome shotgun (WGS) entry which is preliminary data.</text>
</comment>
<sequence>MLNLGDGRRGQQTFHSDGGWDSSDDRGRDRSEDRASPQRGDLRLSGPPSGQGAGSGARTRDRMVPADLRADSQATVLPTPQAVNKSTSQQARQVQHSNSLCEPFAQPSEAELAGFEVLTVSTRKHNTAEAF</sequence>
<feature type="compositionally biased region" description="Basic and acidic residues" evidence="1">
    <location>
        <begin position="58"/>
        <end position="70"/>
    </location>
</feature>
<gene>
    <name evidence="2" type="ORF">PoB_007572100</name>
</gene>
<feature type="compositionally biased region" description="Basic and acidic residues" evidence="1">
    <location>
        <begin position="23"/>
        <end position="42"/>
    </location>
</feature>
<feature type="compositionally biased region" description="Polar residues" evidence="1">
    <location>
        <begin position="72"/>
        <end position="98"/>
    </location>
</feature>
<accession>A0AAV4DZD9</accession>
<name>A0AAV4DZD9_9GAST</name>